<evidence type="ECO:0000313" key="2">
    <source>
        <dbReference type="Proteomes" id="UP000185494"/>
    </source>
</evidence>
<organism evidence="1 2">
    <name type="scientific">Roseomonas gilardii</name>
    <dbReference type="NCBI Taxonomy" id="257708"/>
    <lineage>
        <taxon>Bacteria</taxon>
        <taxon>Pseudomonadati</taxon>
        <taxon>Pseudomonadota</taxon>
        <taxon>Alphaproteobacteria</taxon>
        <taxon>Acetobacterales</taxon>
        <taxon>Roseomonadaceae</taxon>
        <taxon>Roseomonas</taxon>
    </lineage>
</organism>
<geneLocation type="plasmid" evidence="1 2">
    <name>2</name>
</geneLocation>
<name>A0A1L7ANP2_9PROT</name>
<dbReference type="EMBL" id="CP015586">
    <property type="protein sequence ID" value="APT60407.1"/>
    <property type="molecule type" value="Genomic_DNA"/>
</dbReference>
<keyword evidence="1" id="KW-0614">Plasmid</keyword>
<dbReference type="Proteomes" id="UP000185494">
    <property type="component" value="Chromosome 2"/>
</dbReference>
<evidence type="ECO:0000313" key="1">
    <source>
        <dbReference type="EMBL" id="APT60407.1"/>
    </source>
</evidence>
<dbReference type="AlphaFoldDB" id="A0A1L7ANP2"/>
<protein>
    <submittedName>
        <fullName evidence="1">Uncharacterized protein</fullName>
    </submittedName>
</protein>
<gene>
    <name evidence="1" type="ORF">RGI145_23990</name>
</gene>
<dbReference type="KEGG" id="rgi:RGI145_23990"/>
<accession>A0A1L7ANP2</accession>
<reference evidence="1 2" key="1">
    <citation type="submission" date="2016-05" db="EMBL/GenBank/DDBJ databases">
        <title>Complete Genome and Methylome Analysis of Psychrotrophic Bacterial Isolates from Antarctic Lake Untersee.</title>
        <authorList>
            <person name="Fomenkov A."/>
            <person name="Akimov V.N."/>
            <person name="Vasilyeva L.V."/>
            <person name="Andersen D."/>
            <person name="Vincze T."/>
            <person name="Roberts R.J."/>
        </authorList>
    </citation>
    <scope>NUCLEOTIDE SEQUENCE [LARGE SCALE GENOMIC DNA]</scope>
    <source>
        <strain evidence="1 2">U14-5</strain>
        <plasmid evidence="2">Plasmid 2</plasmid>
    </source>
</reference>
<sequence length="135" mass="15384">MTQPSIGIFWGIVGAGQQPALLVDLVPLAGGETYGEFLTHGGHYEYWTKLARMGASGLRRLGLPGAPLWSEYEEWPRGRVVYHIPTRRFVIYADRKLRTQPWMDRILARFALTEAEHELRGDPHYVVGSEQAPWH</sequence>
<proteinExistence type="predicted"/>
<dbReference type="RefSeq" id="WP_075801103.1">
    <property type="nucleotide sequence ID" value="NZ_CP015586.1"/>
</dbReference>